<evidence type="ECO:0000313" key="13">
    <source>
        <dbReference type="EMBL" id="WCT72269.1"/>
    </source>
</evidence>
<evidence type="ECO:0000256" key="9">
    <source>
        <dbReference type="ARBA" id="ARBA00023239"/>
    </source>
</evidence>
<evidence type="ECO:0000256" key="1">
    <source>
        <dbReference type="ARBA" id="ARBA00001928"/>
    </source>
</evidence>
<dbReference type="Pfam" id="PF02666">
    <property type="entry name" value="PS_Dcarbxylase"/>
    <property type="match status" value="1"/>
</dbReference>
<keyword evidence="4" id="KW-0444">Lipid biosynthesis</keyword>
<keyword evidence="7" id="KW-0865">Zymogen</keyword>
<dbReference type="InterPro" id="IPR033177">
    <property type="entry name" value="PSD-B"/>
</dbReference>
<evidence type="ECO:0000256" key="10">
    <source>
        <dbReference type="ARBA" id="ARBA00023264"/>
    </source>
</evidence>
<dbReference type="EMBL" id="CP117411">
    <property type="protein sequence ID" value="WCT72269.1"/>
    <property type="molecule type" value="Genomic_DNA"/>
</dbReference>
<dbReference type="GO" id="GO:0004609">
    <property type="term" value="F:phosphatidylserine decarboxylase activity"/>
    <property type="evidence" value="ECO:0007669"/>
    <property type="project" value="UniProtKB-EC"/>
</dbReference>
<dbReference type="InterPro" id="IPR003817">
    <property type="entry name" value="PS_Dcarbxylase"/>
</dbReference>
<protein>
    <recommendedName>
        <fullName evidence="3">phosphatidylserine decarboxylase</fullName>
        <ecNumber evidence="3">4.1.1.65</ecNumber>
    </recommendedName>
</protein>
<keyword evidence="6" id="KW-0443">Lipid metabolism</keyword>
<evidence type="ECO:0000256" key="11">
    <source>
        <dbReference type="ARBA" id="ARBA00023317"/>
    </source>
</evidence>
<reference evidence="13 14" key="1">
    <citation type="submission" date="2023-02" db="EMBL/GenBank/DDBJ databases">
        <title>Genome sequence of Sphingomonas naphthae.</title>
        <authorList>
            <person name="Kim S."/>
            <person name="Heo J."/>
            <person name="Kwon S.-W."/>
        </authorList>
    </citation>
    <scope>NUCLEOTIDE SEQUENCE [LARGE SCALE GENOMIC DNA]</scope>
    <source>
        <strain evidence="13 14">KACC 18716</strain>
    </source>
</reference>
<evidence type="ECO:0000256" key="7">
    <source>
        <dbReference type="ARBA" id="ARBA00023145"/>
    </source>
</evidence>
<dbReference type="NCBIfam" id="TIGR00163">
    <property type="entry name" value="PS_decarb"/>
    <property type="match status" value="1"/>
</dbReference>
<dbReference type="Proteomes" id="UP001220395">
    <property type="component" value="Chromosome"/>
</dbReference>
<evidence type="ECO:0000256" key="5">
    <source>
        <dbReference type="ARBA" id="ARBA00022793"/>
    </source>
</evidence>
<name>A0ABY7TIW7_9SPHN</name>
<evidence type="ECO:0000256" key="4">
    <source>
        <dbReference type="ARBA" id="ARBA00022516"/>
    </source>
</evidence>
<evidence type="ECO:0000256" key="2">
    <source>
        <dbReference type="ARBA" id="ARBA00005189"/>
    </source>
</evidence>
<dbReference type="RefSeq" id="WP_273686225.1">
    <property type="nucleotide sequence ID" value="NZ_CP117411.1"/>
</dbReference>
<keyword evidence="11" id="KW-0670">Pyruvate</keyword>
<evidence type="ECO:0000256" key="12">
    <source>
        <dbReference type="ARBA" id="ARBA00024326"/>
    </source>
</evidence>
<keyword evidence="9 13" id="KW-0456">Lyase</keyword>
<keyword evidence="5" id="KW-0210">Decarboxylase</keyword>
<gene>
    <name evidence="13" type="primary">asd</name>
    <name evidence="13" type="ORF">PQ455_11525</name>
</gene>
<evidence type="ECO:0000256" key="3">
    <source>
        <dbReference type="ARBA" id="ARBA00012243"/>
    </source>
</evidence>
<dbReference type="EC" id="4.1.1.65" evidence="3"/>
<keyword evidence="10" id="KW-1208">Phospholipid metabolism</keyword>
<dbReference type="PANTHER" id="PTHR10067">
    <property type="entry name" value="PHOSPHATIDYLSERINE DECARBOXYLASE"/>
    <property type="match status" value="1"/>
</dbReference>
<keyword evidence="8" id="KW-0594">Phospholipid biosynthesis</keyword>
<dbReference type="PANTHER" id="PTHR10067:SF6">
    <property type="entry name" value="PHOSPHATIDYLSERINE DECARBOXYLASE PROENZYME, MITOCHONDRIAL"/>
    <property type="match status" value="1"/>
</dbReference>
<sequence>MTVRATLARIVAQEDLNFLLTNRIPRRLATNFLGWFSKIEQPLVARASIAGWRLFSDVDLADAETRRFLSMHDCFTRRLVPGARPFAVGAGMLASPSDAIVGAHGRVSDAGEVHQIKGFPYTLADLLGDAEAARPFLGGTFVTLRLTAGMYHHFHAPADLTVEQLTYISGDCWNVNPIALKRVERLFCKNERAALRCRLAPDGPAIMLVAVAAILVASIRLTFHDTTRSIRDGGPRTTPLDAKLARGEEMGWFEHGSTIVVLAPPGYEMAAGIAEGQRINAGQPLLRQFGGLIDAT</sequence>
<evidence type="ECO:0000256" key="8">
    <source>
        <dbReference type="ARBA" id="ARBA00023209"/>
    </source>
</evidence>
<proteinExistence type="predicted"/>
<evidence type="ECO:0000256" key="6">
    <source>
        <dbReference type="ARBA" id="ARBA00023098"/>
    </source>
</evidence>
<evidence type="ECO:0000313" key="14">
    <source>
        <dbReference type="Proteomes" id="UP001220395"/>
    </source>
</evidence>
<keyword evidence="14" id="KW-1185">Reference proteome</keyword>
<organism evidence="13 14">
    <name type="scientific">Sphingomonas naphthae</name>
    <dbReference type="NCBI Taxonomy" id="1813468"/>
    <lineage>
        <taxon>Bacteria</taxon>
        <taxon>Pseudomonadati</taxon>
        <taxon>Pseudomonadota</taxon>
        <taxon>Alphaproteobacteria</taxon>
        <taxon>Sphingomonadales</taxon>
        <taxon>Sphingomonadaceae</taxon>
        <taxon>Sphingomonas</taxon>
    </lineage>
</organism>
<comment type="pathway">
    <text evidence="2">Lipid metabolism.</text>
</comment>
<comment type="pathway">
    <text evidence="12">Phospholipid metabolism; phosphatidylethanolamine biosynthesis.</text>
</comment>
<accession>A0ABY7TIW7</accession>
<comment type="cofactor">
    <cofactor evidence="1">
        <name>pyruvate</name>
        <dbReference type="ChEBI" id="CHEBI:15361"/>
    </cofactor>
</comment>